<evidence type="ECO:0000256" key="2">
    <source>
        <dbReference type="SAM" id="Phobius"/>
    </source>
</evidence>
<sequence length="186" mass="19817">MTTRQSQNWMEQVGATPGKLALIGVLALVLVFVLVRNFRGTSAPKVELATPAEVAASTRPNARERTPKLRVAITPAIEAWPQPVLEEVLSHDPLALPTWARTSPEVNSGPRSLTGGGPIAPTASPQQQALAQLKEQGATAIVEIDGTLVALVGDKTIRVGDRLEGYYVKRISQAGVVLSSERQSPQ</sequence>
<proteinExistence type="predicted"/>
<dbReference type="KEGG" id="amuc:Pan181_09520"/>
<dbReference type="Proteomes" id="UP000315750">
    <property type="component" value="Chromosome"/>
</dbReference>
<keyword evidence="2" id="KW-0812">Transmembrane</keyword>
<dbReference type="RefSeq" id="WP_145245698.1">
    <property type="nucleotide sequence ID" value="NZ_CP036278.1"/>
</dbReference>
<feature type="region of interest" description="Disordered" evidence="1">
    <location>
        <begin position="101"/>
        <end position="126"/>
    </location>
</feature>
<keyword evidence="2" id="KW-0472">Membrane</keyword>
<reference evidence="3 4" key="1">
    <citation type="submission" date="2019-02" db="EMBL/GenBank/DDBJ databases">
        <title>Deep-cultivation of Planctomycetes and their phenomic and genomic characterization uncovers novel biology.</title>
        <authorList>
            <person name="Wiegand S."/>
            <person name="Jogler M."/>
            <person name="Boedeker C."/>
            <person name="Pinto D."/>
            <person name="Vollmers J."/>
            <person name="Rivas-Marin E."/>
            <person name="Kohn T."/>
            <person name="Peeters S.H."/>
            <person name="Heuer A."/>
            <person name="Rast P."/>
            <person name="Oberbeckmann S."/>
            <person name="Bunk B."/>
            <person name="Jeske O."/>
            <person name="Meyerdierks A."/>
            <person name="Storesund J.E."/>
            <person name="Kallscheuer N."/>
            <person name="Luecker S."/>
            <person name="Lage O.M."/>
            <person name="Pohl T."/>
            <person name="Merkel B.J."/>
            <person name="Hornburger P."/>
            <person name="Mueller R.-W."/>
            <person name="Bruemmer F."/>
            <person name="Labrenz M."/>
            <person name="Spormann A.M."/>
            <person name="Op den Camp H."/>
            <person name="Overmann J."/>
            <person name="Amann R."/>
            <person name="Jetten M.S.M."/>
            <person name="Mascher T."/>
            <person name="Medema M.H."/>
            <person name="Devos D.P."/>
            <person name="Kaster A.-K."/>
            <person name="Ovreas L."/>
            <person name="Rohde M."/>
            <person name="Galperin M.Y."/>
            <person name="Jogler C."/>
        </authorList>
    </citation>
    <scope>NUCLEOTIDE SEQUENCE [LARGE SCALE GENOMIC DNA]</scope>
    <source>
        <strain evidence="3 4">Pan181</strain>
    </source>
</reference>
<keyword evidence="4" id="KW-1185">Reference proteome</keyword>
<evidence type="ECO:0000313" key="4">
    <source>
        <dbReference type="Proteomes" id="UP000315750"/>
    </source>
</evidence>
<evidence type="ECO:0000313" key="3">
    <source>
        <dbReference type="EMBL" id="QDU54769.1"/>
    </source>
</evidence>
<gene>
    <name evidence="3" type="ORF">Pan181_09520</name>
</gene>
<organism evidence="3 4">
    <name type="scientific">Aeoliella mucimassa</name>
    <dbReference type="NCBI Taxonomy" id="2527972"/>
    <lineage>
        <taxon>Bacteria</taxon>
        <taxon>Pseudomonadati</taxon>
        <taxon>Planctomycetota</taxon>
        <taxon>Planctomycetia</taxon>
        <taxon>Pirellulales</taxon>
        <taxon>Lacipirellulaceae</taxon>
        <taxon>Aeoliella</taxon>
    </lineage>
</organism>
<protein>
    <submittedName>
        <fullName evidence="3">Uncharacterized protein</fullName>
    </submittedName>
</protein>
<evidence type="ECO:0000256" key="1">
    <source>
        <dbReference type="SAM" id="MobiDB-lite"/>
    </source>
</evidence>
<feature type="compositionally biased region" description="Polar residues" evidence="1">
    <location>
        <begin position="101"/>
        <end position="111"/>
    </location>
</feature>
<feature type="transmembrane region" description="Helical" evidence="2">
    <location>
        <begin position="20"/>
        <end position="38"/>
    </location>
</feature>
<accession>A0A518AJ59</accession>
<name>A0A518AJ59_9BACT</name>
<keyword evidence="2" id="KW-1133">Transmembrane helix</keyword>
<dbReference type="EMBL" id="CP036278">
    <property type="protein sequence ID" value="QDU54769.1"/>
    <property type="molecule type" value="Genomic_DNA"/>
</dbReference>
<dbReference type="AlphaFoldDB" id="A0A518AJ59"/>